<evidence type="ECO:0000256" key="1">
    <source>
        <dbReference type="ARBA" id="ARBA00009995"/>
    </source>
</evidence>
<dbReference type="SUPFAM" id="SSF53756">
    <property type="entry name" value="UDP-Glycosyltransferase/glycogen phosphorylase"/>
    <property type="match status" value="1"/>
</dbReference>
<dbReference type="EC" id="2.4.1.17" evidence="2"/>
<evidence type="ECO:0000313" key="7">
    <source>
        <dbReference type="EMBL" id="KAL3095812.1"/>
    </source>
</evidence>
<name>A0ABD2JYT8_HETSC</name>
<feature type="transmembrane region" description="Helical" evidence="6">
    <location>
        <begin position="133"/>
        <end position="151"/>
    </location>
</feature>
<dbReference type="InterPro" id="IPR050271">
    <property type="entry name" value="UDP-glycosyltransferase"/>
</dbReference>
<organism evidence="7 8">
    <name type="scientific">Heterodera schachtii</name>
    <name type="common">Sugarbeet cyst nematode worm</name>
    <name type="synonym">Tylenchus schachtii</name>
    <dbReference type="NCBI Taxonomy" id="97005"/>
    <lineage>
        <taxon>Eukaryota</taxon>
        <taxon>Metazoa</taxon>
        <taxon>Ecdysozoa</taxon>
        <taxon>Nematoda</taxon>
        <taxon>Chromadorea</taxon>
        <taxon>Rhabditida</taxon>
        <taxon>Tylenchina</taxon>
        <taxon>Tylenchomorpha</taxon>
        <taxon>Tylenchoidea</taxon>
        <taxon>Heteroderidae</taxon>
        <taxon>Heteroderinae</taxon>
        <taxon>Heterodera</taxon>
    </lineage>
</organism>
<keyword evidence="4" id="KW-0808">Transferase</keyword>
<keyword evidence="6" id="KW-0812">Transmembrane</keyword>
<dbReference type="EMBL" id="JBICCN010000078">
    <property type="protein sequence ID" value="KAL3095812.1"/>
    <property type="molecule type" value="Genomic_DNA"/>
</dbReference>
<evidence type="ECO:0000256" key="6">
    <source>
        <dbReference type="SAM" id="Phobius"/>
    </source>
</evidence>
<dbReference type="PANTHER" id="PTHR48043">
    <property type="entry name" value="EG:EG0003.4 PROTEIN-RELATED"/>
    <property type="match status" value="1"/>
</dbReference>
<dbReference type="GO" id="GO:0015020">
    <property type="term" value="F:glucuronosyltransferase activity"/>
    <property type="evidence" value="ECO:0007669"/>
    <property type="project" value="UniProtKB-EC"/>
</dbReference>
<comment type="caution">
    <text evidence="7">The sequence shown here is derived from an EMBL/GenBank/DDBJ whole genome shotgun (WGS) entry which is preliminary data.</text>
</comment>
<dbReference type="AlphaFoldDB" id="A0ABD2JYT8"/>
<evidence type="ECO:0000256" key="5">
    <source>
        <dbReference type="ARBA" id="ARBA00047475"/>
    </source>
</evidence>
<dbReference type="Gene3D" id="3.40.50.2000">
    <property type="entry name" value="Glycogen Phosphorylase B"/>
    <property type="match status" value="1"/>
</dbReference>
<comment type="similarity">
    <text evidence="1">Belongs to the UDP-glycosyltransferase family.</text>
</comment>
<gene>
    <name evidence="7" type="ORF">niasHS_005571</name>
</gene>
<dbReference type="PANTHER" id="PTHR48043:SF145">
    <property type="entry name" value="FI06409P-RELATED"/>
    <property type="match status" value="1"/>
</dbReference>
<evidence type="ECO:0000256" key="2">
    <source>
        <dbReference type="ARBA" id="ARBA00012544"/>
    </source>
</evidence>
<evidence type="ECO:0000256" key="4">
    <source>
        <dbReference type="ARBA" id="ARBA00022679"/>
    </source>
</evidence>
<keyword evidence="8" id="KW-1185">Reference proteome</keyword>
<keyword evidence="6" id="KW-1133">Transmembrane helix</keyword>
<proteinExistence type="inferred from homology"/>
<evidence type="ECO:0000313" key="8">
    <source>
        <dbReference type="Proteomes" id="UP001620645"/>
    </source>
</evidence>
<accession>A0ABD2JYT8</accession>
<keyword evidence="3" id="KW-0328">Glycosyltransferase</keyword>
<evidence type="ECO:0000256" key="3">
    <source>
        <dbReference type="ARBA" id="ARBA00022676"/>
    </source>
</evidence>
<keyword evidence="6" id="KW-0472">Membrane</keyword>
<dbReference type="Proteomes" id="UP001620645">
    <property type="component" value="Unassembled WGS sequence"/>
</dbReference>
<comment type="catalytic activity">
    <reaction evidence="5">
        <text>glucuronate acceptor + UDP-alpha-D-glucuronate = acceptor beta-D-glucuronoside + UDP + H(+)</text>
        <dbReference type="Rhea" id="RHEA:21032"/>
        <dbReference type="ChEBI" id="CHEBI:15378"/>
        <dbReference type="ChEBI" id="CHEBI:58052"/>
        <dbReference type="ChEBI" id="CHEBI:58223"/>
        <dbReference type="ChEBI" id="CHEBI:132367"/>
        <dbReference type="ChEBI" id="CHEBI:132368"/>
        <dbReference type="EC" id="2.4.1.17"/>
    </reaction>
</comment>
<dbReference type="Pfam" id="PF00201">
    <property type="entry name" value="UDPGT"/>
    <property type="match status" value="1"/>
</dbReference>
<dbReference type="InterPro" id="IPR002213">
    <property type="entry name" value="UDP_glucos_trans"/>
</dbReference>
<sequence>MPPKGTDGVVFFSMGSIMRSSHPRLHLFITHGGFNSLLEAANAGVPVLLLIGFFQHRNGRVAEHNGNAVNAKRTQRLLATKVGTLQSIFHQLSLCHFLFKAFHPKELLKMHGGQFSELLSESRHMGWPQLHNIVLAAFSALTLLIVLRYFAKFTLK</sequence>
<reference evidence="7 8" key="1">
    <citation type="submission" date="2024-10" db="EMBL/GenBank/DDBJ databases">
        <authorList>
            <person name="Kim D."/>
        </authorList>
    </citation>
    <scope>NUCLEOTIDE SEQUENCE [LARGE SCALE GENOMIC DNA]</scope>
    <source>
        <strain evidence="7">Taebaek</strain>
    </source>
</reference>
<protein>
    <recommendedName>
        <fullName evidence="2">glucuronosyltransferase</fullName>
        <ecNumber evidence="2">2.4.1.17</ecNumber>
    </recommendedName>
</protein>